<keyword evidence="9" id="KW-1185">Reference proteome</keyword>
<dbReference type="InterPro" id="IPR013780">
    <property type="entry name" value="Glyco_hydro_b"/>
</dbReference>
<keyword evidence="6" id="KW-0326">Glycosidase</keyword>
<comment type="similarity">
    <text evidence="2">Belongs to the glycosyl hydrolase 29 family.</text>
</comment>
<dbReference type="PRINTS" id="PR00741">
    <property type="entry name" value="GLHYDRLASE29"/>
</dbReference>
<keyword evidence="4" id="KW-0732">Signal</keyword>
<evidence type="ECO:0000256" key="3">
    <source>
        <dbReference type="ARBA" id="ARBA00012662"/>
    </source>
</evidence>
<dbReference type="SUPFAM" id="SSF51445">
    <property type="entry name" value="(Trans)glycosidases"/>
    <property type="match status" value="1"/>
</dbReference>
<evidence type="ECO:0000259" key="8">
    <source>
        <dbReference type="Pfam" id="PF16757"/>
    </source>
</evidence>
<dbReference type="InterPro" id="IPR016286">
    <property type="entry name" value="FUC_metazoa-typ"/>
</dbReference>
<dbReference type="InterPro" id="IPR057739">
    <property type="entry name" value="Glyco_hydro_29_N"/>
</dbReference>
<evidence type="ECO:0000313" key="9">
    <source>
        <dbReference type="Proteomes" id="UP000694941"/>
    </source>
</evidence>
<dbReference type="Gene3D" id="2.60.40.1180">
    <property type="entry name" value="Golgi alpha-mannosidase II"/>
    <property type="match status" value="1"/>
</dbReference>
<dbReference type="RefSeq" id="XP_022243418.1">
    <property type="nucleotide sequence ID" value="XM_022387710.1"/>
</dbReference>
<dbReference type="Gene3D" id="3.20.20.80">
    <property type="entry name" value="Glycosidases"/>
    <property type="match status" value="1"/>
</dbReference>
<evidence type="ECO:0000256" key="6">
    <source>
        <dbReference type="ARBA" id="ARBA00023295"/>
    </source>
</evidence>
<proteinExistence type="inferred from homology"/>
<dbReference type="SMART" id="SM00812">
    <property type="entry name" value="Alpha_L_fucos"/>
    <property type="match status" value="1"/>
</dbReference>
<accession>A0ABM1SIG3</accession>
<feature type="domain" description="Glycoside hydrolase family 29 N-terminal" evidence="7">
    <location>
        <begin position="3"/>
        <end position="241"/>
    </location>
</feature>
<gene>
    <name evidence="10" type="primary">LOC106460894</name>
</gene>
<dbReference type="Proteomes" id="UP000694941">
    <property type="component" value="Unplaced"/>
</dbReference>
<dbReference type="GeneID" id="106460894"/>
<dbReference type="InterPro" id="IPR000933">
    <property type="entry name" value="Glyco_hydro_29"/>
</dbReference>
<protein>
    <recommendedName>
        <fullName evidence="3">alpha-L-fucosidase</fullName>
        <ecNumber evidence="3">3.2.1.51</ecNumber>
    </recommendedName>
</protein>
<feature type="domain" description="Alpha-L-fucosidase C-terminal" evidence="8">
    <location>
        <begin position="252"/>
        <end position="342"/>
    </location>
</feature>
<evidence type="ECO:0000256" key="1">
    <source>
        <dbReference type="ARBA" id="ARBA00004071"/>
    </source>
</evidence>
<evidence type="ECO:0000313" key="10">
    <source>
        <dbReference type="RefSeq" id="XP_022243418.1"/>
    </source>
</evidence>
<evidence type="ECO:0000256" key="5">
    <source>
        <dbReference type="ARBA" id="ARBA00022801"/>
    </source>
</evidence>
<dbReference type="InterPro" id="IPR017853">
    <property type="entry name" value="GH"/>
</dbReference>
<evidence type="ECO:0000256" key="4">
    <source>
        <dbReference type="ARBA" id="ARBA00022729"/>
    </source>
</evidence>
<dbReference type="EC" id="3.2.1.51" evidence="3"/>
<organism evidence="9 10">
    <name type="scientific">Limulus polyphemus</name>
    <name type="common">Atlantic horseshoe crab</name>
    <dbReference type="NCBI Taxonomy" id="6850"/>
    <lineage>
        <taxon>Eukaryota</taxon>
        <taxon>Metazoa</taxon>
        <taxon>Ecdysozoa</taxon>
        <taxon>Arthropoda</taxon>
        <taxon>Chelicerata</taxon>
        <taxon>Merostomata</taxon>
        <taxon>Xiphosura</taxon>
        <taxon>Limulidae</taxon>
        <taxon>Limulus</taxon>
    </lineage>
</organism>
<dbReference type="PANTHER" id="PTHR10030:SF37">
    <property type="entry name" value="ALPHA-L-FUCOSIDASE-RELATED"/>
    <property type="match status" value="1"/>
</dbReference>
<keyword evidence="5" id="KW-0378">Hydrolase</keyword>
<sequence length="348" mass="40103">MLRYVVLTSKHHEGYTLWPSKVSWNWNAVDVGPKRDLLGDLANAIRKKTNIRFGVYHSLFEWFHPLYLYDKSNDWKSQLFVKAKTMPELIELVNIYKPEVIWSDGDWEAPDTYWNSRGFLAWLYNKSPVKNTVVVNDRWGSGIACHHGGFFTCQDKYNPGKLQNRKWEDAMTLDKSSWGYRRTANLEDYLSMEELVSTLAETVSCGGNILINVGPTHDGRIIPIFEERLRNLGKWLSVNGEAVYESRPWTYQNDTVTPNIWYTKGGKNAVVPSVYVFVLNWPKNNQLYLGAPVLNSNSKISMLGVKDILDFKKDATGGIMIYFPQLTPDVLPCQWAWVLKMQGVVNYQ</sequence>
<dbReference type="Pfam" id="PF16757">
    <property type="entry name" value="Fucosidase_C"/>
    <property type="match status" value="1"/>
</dbReference>
<name>A0ABM1SIG3_LIMPO</name>
<dbReference type="InterPro" id="IPR031919">
    <property type="entry name" value="Fucosidase_C"/>
</dbReference>
<evidence type="ECO:0000259" key="7">
    <source>
        <dbReference type="Pfam" id="PF01120"/>
    </source>
</evidence>
<dbReference type="PIRSF" id="PIRSF001092">
    <property type="entry name" value="Alpha-L-fucosidase"/>
    <property type="match status" value="1"/>
</dbReference>
<evidence type="ECO:0000256" key="2">
    <source>
        <dbReference type="ARBA" id="ARBA00007951"/>
    </source>
</evidence>
<dbReference type="PANTHER" id="PTHR10030">
    <property type="entry name" value="ALPHA-L-FUCOSIDASE"/>
    <property type="match status" value="1"/>
</dbReference>
<dbReference type="Pfam" id="PF01120">
    <property type="entry name" value="Alpha_L_fucos"/>
    <property type="match status" value="1"/>
</dbReference>
<reference evidence="10" key="1">
    <citation type="submission" date="2025-08" db="UniProtKB">
        <authorList>
            <consortium name="RefSeq"/>
        </authorList>
    </citation>
    <scope>IDENTIFICATION</scope>
    <source>
        <tissue evidence="10">Muscle</tissue>
    </source>
</reference>
<comment type="function">
    <text evidence="1">Alpha-L-fucosidase is responsible for hydrolyzing the alpha-1,6-linked fucose joined to the reducing-end N-acetylglucosamine of the carbohydrate moieties of glycoproteins.</text>
</comment>